<gene>
    <name evidence="2" type="ORF">S01H4_41790</name>
</gene>
<reference evidence="2" key="1">
    <citation type="journal article" date="2014" name="Front. Microbiol.">
        <title>High frequency of phylogenetically diverse reductive dehalogenase-homologous genes in deep subseafloor sedimentary metagenomes.</title>
        <authorList>
            <person name="Kawai M."/>
            <person name="Futagami T."/>
            <person name="Toyoda A."/>
            <person name="Takaki Y."/>
            <person name="Nishi S."/>
            <person name="Hori S."/>
            <person name="Arai W."/>
            <person name="Tsubouchi T."/>
            <person name="Morono Y."/>
            <person name="Uchiyama I."/>
            <person name="Ito T."/>
            <person name="Fujiyama A."/>
            <person name="Inagaki F."/>
            <person name="Takami H."/>
        </authorList>
    </citation>
    <scope>NUCLEOTIDE SEQUENCE</scope>
    <source>
        <strain evidence="2">Expedition CK06-06</strain>
    </source>
</reference>
<protein>
    <recommendedName>
        <fullName evidence="1">IPT/TIG domain-containing protein</fullName>
    </recommendedName>
</protein>
<sequence length="287" mass="30243">TVNVPSDKFGDHYLWAKDLATGLSTSFGPISVVPNLNLSPSSGLVRDEITIKGYGFSDDVNVETIEFDGSPLTTNPSIPVSDGVGSWEATFNVPEKIDGVYEITAEDEDGNTASVIFKVGPAMTLDLTEGSVGTRVEITGRGFTSSASVTSITLDDIVCKVLDAGDLNINSNGNFNLEIVIPSVNTADKEYILEVIDNGGKSAESDFLVTDITTIELETQFGAPGTNIGITGHNFAAISGLDVAIKFDGNLIKTLETNSKGEISGTIMIPAISSGNYQMKAEQQTTT</sequence>
<feature type="domain" description="IPT/TIG" evidence="1">
    <location>
        <begin position="37"/>
        <end position="109"/>
    </location>
</feature>
<proteinExistence type="predicted"/>
<feature type="domain" description="IPT/TIG" evidence="1">
    <location>
        <begin position="129"/>
        <end position="205"/>
    </location>
</feature>
<dbReference type="InterPro" id="IPR002909">
    <property type="entry name" value="IPT_dom"/>
</dbReference>
<feature type="non-terminal residue" evidence="2">
    <location>
        <position position="1"/>
    </location>
</feature>
<accession>X1DZT9</accession>
<dbReference type="Gene3D" id="2.60.40.10">
    <property type="entry name" value="Immunoglobulins"/>
    <property type="match status" value="2"/>
</dbReference>
<evidence type="ECO:0000259" key="1">
    <source>
        <dbReference type="Pfam" id="PF01833"/>
    </source>
</evidence>
<dbReference type="InterPro" id="IPR013783">
    <property type="entry name" value="Ig-like_fold"/>
</dbReference>
<organism evidence="2">
    <name type="scientific">marine sediment metagenome</name>
    <dbReference type="NCBI Taxonomy" id="412755"/>
    <lineage>
        <taxon>unclassified sequences</taxon>
        <taxon>metagenomes</taxon>
        <taxon>ecological metagenomes</taxon>
    </lineage>
</organism>
<feature type="non-terminal residue" evidence="2">
    <location>
        <position position="287"/>
    </location>
</feature>
<name>X1DZT9_9ZZZZ</name>
<evidence type="ECO:0000313" key="2">
    <source>
        <dbReference type="EMBL" id="GAH01928.1"/>
    </source>
</evidence>
<dbReference type="Pfam" id="PF01833">
    <property type="entry name" value="TIG"/>
    <property type="match status" value="2"/>
</dbReference>
<dbReference type="AlphaFoldDB" id="X1DZT9"/>
<dbReference type="EMBL" id="BART01022886">
    <property type="protein sequence ID" value="GAH01928.1"/>
    <property type="molecule type" value="Genomic_DNA"/>
</dbReference>
<comment type="caution">
    <text evidence="2">The sequence shown here is derived from an EMBL/GenBank/DDBJ whole genome shotgun (WGS) entry which is preliminary data.</text>
</comment>